<name>A0AA40T3N7_9NOST</name>
<accession>A0AA40T3N7</accession>
<dbReference type="RefSeq" id="WP_191761566.1">
    <property type="nucleotide sequence ID" value="NZ_VJXY01000062.1"/>
</dbReference>
<dbReference type="EMBL" id="VJXY01000062">
    <property type="protein sequence ID" value="MBD6620348.1"/>
    <property type="molecule type" value="Genomic_DNA"/>
</dbReference>
<organism evidence="3 4">
    <name type="scientific">Komarekiella delphini-convector SJRDD-AB1</name>
    <dbReference type="NCBI Taxonomy" id="2593771"/>
    <lineage>
        <taxon>Bacteria</taxon>
        <taxon>Bacillati</taxon>
        <taxon>Cyanobacteriota</taxon>
        <taxon>Cyanophyceae</taxon>
        <taxon>Nostocales</taxon>
        <taxon>Nostocaceae</taxon>
        <taxon>Komarekiella</taxon>
        <taxon>Komarekiella delphini-convector</taxon>
    </lineage>
</organism>
<feature type="compositionally biased region" description="Acidic residues" evidence="1">
    <location>
        <begin position="8"/>
        <end position="20"/>
    </location>
</feature>
<comment type="caution">
    <text evidence="3">The sequence shown here is derived from an EMBL/GenBank/DDBJ whole genome shotgun (WGS) entry which is preliminary data.</text>
</comment>
<dbReference type="AlphaFoldDB" id="A0AA40T3N7"/>
<sequence>MNVTTEQETTEEITTEEAISEDTQTNRRLIIVTGDKGGVGKSTFARALLQTYLDTEQNFAAFDADTSNPQIKRFYGNDCQVLPFDIFTRGKADAFLDTLRTLMSPPLKKEQEVPTQAKSLFLLELPSQSIQYFRLFEKEMGFFKMLKNDLKSQATMVAVINRTKDSVNQLLQMHDFCNGQVDYIVVKNLFFGESEAFERYDNSALIKKVRDEEGVKLPEIYMPDLIAHAYDYLDENNYSFAQGIAQNEKLSVRGRVSRWMENFKESIIPVKDLLGLKNVNLS</sequence>
<dbReference type="Pfam" id="PF01656">
    <property type="entry name" value="CbiA"/>
    <property type="match status" value="1"/>
</dbReference>
<evidence type="ECO:0000313" key="3">
    <source>
        <dbReference type="EMBL" id="MBD6620348.1"/>
    </source>
</evidence>
<evidence type="ECO:0000259" key="2">
    <source>
        <dbReference type="Pfam" id="PF01656"/>
    </source>
</evidence>
<proteinExistence type="predicted"/>
<dbReference type="Gene3D" id="3.40.50.300">
    <property type="entry name" value="P-loop containing nucleotide triphosphate hydrolases"/>
    <property type="match status" value="1"/>
</dbReference>
<evidence type="ECO:0000313" key="4">
    <source>
        <dbReference type="Proteomes" id="UP001165986"/>
    </source>
</evidence>
<dbReference type="InterPro" id="IPR002586">
    <property type="entry name" value="CobQ/CobB/MinD/ParA_Nub-bd_dom"/>
</dbReference>
<dbReference type="InterPro" id="IPR027417">
    <property type="entry name" value="P-loop_NTPase"/>
</dbReference>
<keyword evidence="4" id="KW-1185">Reference proteome</keyword>
<protein>
    <submittedName>
        <fullName evidence="3">Chromosome partitioning protein ParA</fullName>
    </submittedName>
</protein>
<evidence type="ECO:0000256" key="1">
    <source>
        <dbReference type="SAM" id="MobiDB-lite"/>
    </source>
</evidence>
<gene>
    <name evidence="3" type="ORF">FNW02_32340</name>
</gene>
<reference evidence="3" key="1">
    <citation type="submission" date="2019-07" db="EMBL/GenBank/DDBJ databases">
        <title>Toxilogical consequences of a new and cryptic species of cyanobacteria (Komarekiella delphini-convector) recovered from the epidermis of a bottlenose dolphin and 1500 ft. in the air.</title>
        <authorList>
            <person name="Brown A.O."/>
            <person name="Dvorak P."/>
            <person name="Villanueva C.D."/>
            <person name="Foss A.J."/>
            <person name="Garvey A.D."/>
            <person name="Gibson Q.A."/>
            <person name="Johansen J.R."/>
            <person name="Casamatta D.A."/>
        </authorList>
    </citation>
    <scope>NUCLEOTIDE SEQUENCE</scope>
    <source>
        <strain evidence="3">SJRDD-AB1</strain>
    </source>
</reference>
<dbReference type="Proteomes" id="UP001165986">
    <property type="component" value="Unassembled WGS sequence"/>
</dbReference>
<dbReference type="SUPFAM" id="SSF52540">
    <property type="entry name" value="P-loop containing nucleoside triphosphate hydrolases"/>
    <property type="match status" value="1"/>
</dbReference>
<feature type="domain" description="CobQ/CobB/MinD/ParA nucleotide binding" evidence="2">
    <location>
        <begin position="30"/>
        <end position="157"/>
    </location>
</feature>
<feature type="region of interest" description="Disordered" evidence="1">
    <location>
        <begin position="1"/>
        <end position="20"/>
    </location>
</feature>